<keyword evidence="2" id="KW-1185">Reference proteome</keyword>
<name>A0ACC4ZVA1_9BACL</name>
<dbReference type="Proteomes" id="UP000074866">
    <property type="component" value="Unassembled WGS sequence"/>
</dbReference>
<protein>
    <submittedName>
        <fullName evidence="1">Uncharacterized protein</fullName>
    </submittedName>
</protein>
<reference evidence="1 2" key="1">
    <citation type="journal article" date="2016" name="Front. Microbiol.">
        <title>Genomic Resource of Rice Seed Associated Bacteria.</title>
        <authorList>
            <person name="Midha S."/>
            <person name="Bansal K."/>
            <person name="Sharma S."/>
            <person name="Kumar N."/>
            <person name="Patil P.P."/>
            <person name="Chaudhry V."/>
            <person name="Patil P.B."/>
        </authorList>
    </citation>
    <scope>NUCLEOTIDE SEQUENCE [LARGE SCALE GENOMIC DNA]</scope>
    <source>
        <strain evidence="1 2">NS115</strain>
    </source>
</reference>
<evidence type="ECO:0000313" key="1">
    <source>
        <dbReference type="EMBL" id="KTS82488.1"/>
    </source>
</evidence>
<comment type="caution">
    <text evidence="1">The sequence shown here is derived from an EMBL/GenBank/DDBJ whole genome shotgun (WGS) entry which is preliminary data.</text>
</comment>
<organism evidence="1 2">
    <name type="scientific">Paenibacillus jamilae</name>
    <dbReference type="NCBI Taxonomy" id="114136"/>
    <lineage>
        <taxon>Bacteria</taxon>
        <taxon>Bacillati</taxon>
        <taxon>Bacillota</taxon>
        <taxon>Bacilli</taxon>
        <taxon>Bacillales</taxon>
        <taxon>Paenibacillaceae</taxon>
        <taxon>Paenibacillus</taxon>
    </lineage>
</organism>
<evidence type="ECO:0000313" key="2">
    <source>
        <dbReference type="Proteomes" id="UP000074866"/>
    </source>
</evidence>
<accession>A0ACC4ZVA1</accession>
<proteinExistence type="predicted"/>
<gene>
    <name evidence="1" type="ORF">NS115_11445</name>
</gene>
<sequence>MNNLNVDQILAVLLKEIQNETRKWLIGRPCSEEAFLNRLTEVLAKRRKCDVGTTEVYKVEVEQHILHRKGKNQTDKYGSDLAVTISIPDLKFSKTALLQLKKSENYKTQLLRDQIQQASQFEPIKQRSFVMTIDEVRGGIKVNSITSIEKDIPVGQASKTFECEEWDALSEWIIKWMSCKVGAGNASSDPMPIERLLKKQIINDDNMGQLELDDIYDSNEFELPENFFMTKTWIKYTFKKE</sequence>
<dbReference type="EMBL" id="LDRX01000047">
    <property type="protein sequence ID" value="KTS82488.1"/>
    <property type="molecule type" value="Genomic_DNA"/>
</dbReference>